<dbReference type="Proteomes" id="UP000662466">
    <property type="component" value="Unassembled WGS sequence"/>
</dbReference>
<dbReference type="SUPFAM" id="SSF55729">
    <property type="entry name" value="Acyl-CoA N-acyltransferases (Nat)"/>
    <property type="match status" value="1"/>
</dbReference>
<dbReference type="PANTHER" id="PTHR43792">
    <property type="entry name" value="GNAT FAMILY, PUTATIVE (AFU_ORTHOLOGUE AFUA_3G00765)-RELATED-RELATED"/>
    <property type="match status" value="1"/>
</dbReference>
<dbReference type="Pfam" id="PF13302">
    <property type="entry name" value="Acetyltransf_3"/>
    <property type="match status" value="1"/>
</dbReference>
<dbReference type="PANTHER" id="PTHR43792:SF1">
    <property type="entry name" value="N-ACETYLTRANSFERASE DOMAIN-CONTAINING PROTEIN"/>
    <property type="match status" value="1"/>
</dbReference>
<evidence type="ECO:0000313" key="3">
    <source>
        <dbReference type="Proteomes" id="UP000662466"/>
    </source>
</evidence>
<evidence type="ECO:0000313" key="2">
    <source>
        <dbReference type="EMBL" id="KAF7159465.1"/>
    </source>
</evidence>
<dbReference type="InterPro" id="IPR051531">
    <property type="entry name" value="N-acetyltransferase"/>
</dbReference>
<dbReference type="PROSITE" id="PS51186">
    <property type="entry name" value="GNAT"/>
    <property type="match status" value="1"/>
</dbReference>
<dbReference type="EMBL" id="JACBAF010002275">
    <property type="protein sequence ID" value="KAF7159465.1"/>
    <property type="molecule type" value="Genomic_DNA"/>
</dbReference>
<accession>A0A8H6PR49</accession>
<dbReference type="GO" id="GO:0016747">
    <property type="term" value="F:acyltransferase activity, transferring groups other than amino-acyl groups"/>
    <property type="evidence" value="ECO:0007669"/>
    <property type="project" value="InterPro"/>
</dbReference>
<organism evidence="2 3">
    <name type="scientific">Aspergillus hiratsukae</name>
    <dbReference type="NCBI Taxonomy" id="1194566"/>
    <lineage>
        <taxon>Eukaryota</taxon>
        <taxon>Fungi</taxon>
        <taxon>Dikarya</taxon>
        <taxon>Ascomycota</taxon>
        <taxon>Pezizomycotina</taxon>
        <taxon>Eurotiomycetes</taxon>
        <taxon>Eurotiomycetidae</taxon>
        <taxon>Eurotiales</taxon>
        <taxon>Aspergillaceae</taxon>
        <taxon>Aspergillus</taxon>
        <taxon>Aspergillus subgen. Fumigati</taxon>
    </lineage>
</organism>
<sequence length="216" mass="24607">MNPFIPHDVRLIFKMQTSRLELVRLSEDHLLGYFSIWKDPEATKWSSHGPCNTLDAAGEWISELLPEVNPKGENYAVLLRQDLDPKSIEASQQKREHLRGSSGYITPGAFLGWIGTWKSDPVPELGFVFHPDAWGLGFATEALTAFKEGFWLARPEFDVLEAWCDTENKASAKVLRKCGFESVEVVYGDYLLPWMTPPLRNSERFRLVRPTTGYCN</sequence>
<dbReference type="InterPro" id="IPR016181">
    <property type="entry name" value="Acyl_CoA_acyltransferase"/>
</dbReference>
<protein>
    <recommendedName>
        <fullName evidence="1">N-acetyltransferase domain-containing protein</fullName>
    </recommendedName>
</protein>
<reference evidence="2" key="1">
    <citation type="submission" date="2020-06" db="EMBL/GenBank/DDBJ databases">
        <title>Draft genome sequences of strains closely related to Aspergillus parafelis and Aspergillus hiratsukae.</title>
        <authorList>
            <person name="Dos Santos R.A.C."/>
            <person name="Rivero-Menendez O."/>
            <person name="Steenwyk J.L."/>
            <person name="Mead M.E."/>
            <person name="Goldman G.H."/>
            <person name="Alastruey-Izquierdo A."/>
            <person name="Rokas A."/>
        </authorList>
    </citation>
    <scope>NUCLEOTIDE SEQUENCE</scope>
    <source>
        <strain evidence="2">CNM-CM6106</strain>
    </source>
</reference>
<proteinExistence type="predicted"/>
<dbReference type="Gene3D" id="3.40.630.30">
    <property type="match status" value="1"/>
</dbReference>
<comment type="caution">
    <text evidence="2">The sequence shown here is derived from an EMBL/GenBank/DDBJ whole genome shotgun (WGS) entry which is preliminary data.</text>
</comment>
<gene>
    <name evidence="2" type="ORF">CNMCM6106_006738</name>
</gene>
<dbReference type="AlphaFoldDB" id="A0A8H6PR49"/>
<name>A0A8H6PR49_9EURO</name>
<dbReference type="InterPro" id="IPR000182">
    <property type="entry name" value="GNAT_dom"/>
</dbReference>
<feature type="domain" description="N-acetyltransferase" evidence="1">
    <location>
        <begin position="63"/>
        <end position="200"/>
    </location>
</feature>
<evidence type="ECO:0000259" key="1">
    <source>
        <dbReference type="PROSITE" id="PS51186"/>
    </source>
</evidence>